<dbReference type="PANTHER" id="PTHR11909">
    <property type="entry name" value="CASEIN KINASE-RELATED"/>
    <property type="match status" value="1"/>
</dbReference>
<comment type="caution">
    <text evidence="7">The sequence shown here is derived from an EMBL/GenBank/DDBJ whole genome shotgun (WGS) entry which is preliminary data.</text>
</comment>
<dbReference type="PROSITE" id="PS00108">
    <property type="entry name" value="PROTEIN_KINASE_ST"/>
    <property type="match status" value="1"/>
</dbReference>
<dbReference type="InterPro" id="IPR011009">
    <property type="entry name" value="Kinase-like_dom_sf"/>
</dbReference>
<keyword evidence="3 4" id="KW-0067">ATP-binding</keyword>
<evidence type="ECO:0000259" key="6">
    <source>
        <dbReference type="PROSITE" id="PS50011"/>
    </source>
</evidence>
<dbReference type="InterPro" id="IPR050235">
    <property type="entry name" value="CK1_Ser-Thr_kinase"/>
</dbReference>
<name>A0AAN8PUY5_PATCE</name>
<dbReference type="PROSITE" id="PS50011">
    <property type="entry name" value="PROTEIN_KINASE_DOM"/>
    <property type="match status" value="1"/>
</dbReference>
<dbReference type="CDD" id="cd14015">
    <property type="entry name" value="STKc_VRK"/>
    <property type="match status" value="1"/>
</dbReference>
<dbReference type="PROSITE" id="PS00107">
    <property type="entry name" value="PROTEIN_KINASE_ATP"/>
    <property type="match status" value="1"/>
</dbReference>
<evidence type="ECO:0000256" key="4">
    <source>
        <dbReference type="PROSITE-ProRule" id="PRU10141"/>
    </source>
</evidence>
<dbReference type="InterPro" id="IPR008271">
    <property type="entry name" value="Ser/Thr_kinase_AS"/>
</dbReference>
<protein>
    <recommendedName>
        <fullName evidence="1">non-specific serine/threonine protein kinase</fullName>
        <ecNumber evidence="1">2.7.11.1</ecNumber>
    </recommendedName>
</protein>
<feature type="compositionally biased region" description="Low complexity" evidence="5">
    <location>
        <begin position="445"/>
        <end position="460"/>
    </location>
</feature>
<dbReference type="EC" id="2.7.11.1" evidence="1"/>
<evidence type="ECO:0000313" key="8">
    <source>
        <dbReference type="Proteomes" id="UP001347796"/>
    </source>
</evidence>
<dbReference type="InterPro" id="IPR017441">
    <property type="entry name" value="Protein_kinase_ATP_BS"/>
</dbReference>
<organism evidence="7 8">
    <name type="scientific">Patella caerulea</name>
    <name type="common">Rayed Mediterranean limpet</name>
    <dbReference type="NCBI Taxonomy" id="87958"/>
    <lineage>
        <taxon>Eukaryota</taxon>
        <taxon>Metazoa</taxon>
        <taxon>Spiralia</taxon>
        <taxon>Lophotrochozoa</taxon>
        <taxon>Mollusca</taxon>
        <taxon>Gastropoda</taxon>
        <taxon>Patellogastropoda</taxon>
        <taxon>Patelloidea</taxon>
        <taxon>Patellidae</taxon>
        <taxon>Patella</taxon>
    </lineage>
</organism>
<evidence type="ECO:0000256" key="2">
    <source>
        <dbReference type="ARBA" id="ARBA00022741"/>
    </source>
</evidence>
<evidence type="ECO:0000313" key="7">
    <source>
        <dbReference type="EMBL" id="KAK6183119.1"/>
    </source>
</evidence>
<feature type="compositionally biased region" description="Polar residues" evidence="5">
    <location>
        <begin position="470"/>
        <end position="491"/>
    </location>
</feature>
<evidence type="ECO:0000256" key="1">
    <source>
        <dbReference type="ARBA" id="ARBA00012513"/>
    </source>
</evidence>
<dbReference type="InterPro" id="IPR000719">
    <property type="entry name" value="Prot_kinase_dom"/>
</dbReference>
<dbReference type="EMBL" id="JAZGQO010000007">
    <property type="protein sequence ID" value="KAK6183119.1"/>
    <property type="molecule type" value="Genomic_DNA"/>
</dbReference>
<dbReference type="AlphaFoldDB" id="A0AAN8PUY5"/>
<reference evidence="7 8" key="1">
    <citation type="submission" date="2024-01" db="EMBL/GenBank/DDBJ databases">
        <title>The genome of the rayed Mediterranean limpet Patella caerulea (Linnaeus, 1758).</title>
        <authorList>
            <person name="Anh-Thu Weber A."/>
            <person name="Halstead-Nussloch G."/>
        </authorList>
    </citation>
    <scope>NUCLEOTIDE SEQUENCE [LARGE SCALE GENOMIC DNA]</scope>
    <source>
        <strain evidence="7">AATW-2023a</strain>
        <tissue evidence="7">Whole specimen</tissue>
    </source>
</reference>
<feature type="compositionally biased region" description="Polar residues" evidence="5">
    <location>
        <begin position="620"/>
        <end position="630"/>
    </location>
</feature>
<feature type="region of interest" description="Disordered" evidence="5">
    <location>
        <begin position="411"/>
        <end position="637"/>
    </location>
</feature>
<sequence length="637" mass="70782">MLTILRSCTSVLRLGIPYETSHRTNILNKFKTNVVHVVKFYSSDTQKTHRDLKIKMPRAKAATKAAPAAKKARGPKAHALAETFPNGEILKDTMKKEWRLGDVIGQGGFGLIYKASDKIGSVVKANAEYVVKIEPVANGPLFCELHFYQRAAKPNIIDDWINQKKLKYLPVPKLCGAGTHNKNSKTYRFLVIPRYSTDLQKLFESNGKSFSYKAVYSIGLRMIDALEYMHENDYVHADIKAANILLGYEDGKVLNDQIYLVDFGLAFKYVVDGKHKEYKEDPRKAHDGTVEFTSRDAHNGVSPSRRADVEILGYCLLQWLCGVLPWENKLGDKDYVRDAKIKYMKDIPTLMKKCFPDGGSPDVISTFLTAVAKLKYDEKPNYTQFRQILRQGLNKAGVKDEWKLNLSIDDSNVSPKKRAKSPKKATGSSTPKKDTGSPAPKRSTASPALKKNAASPAPNKKGTKRKSEDLQPSTSESPSKQTKASGLTPAQRQVLAKMNGNSKPSISSRAKKSTPAPKVTKRSPEKPSVKSPSSGKRQRKTVNYIDDESDENLFSEEDDDTDLNADDFSEDEDFEPSPKKSRASTPSRAKRSATDEGSPAKGSDSKNGTKRLVRRKKTNQVDAGSQTSPAVTKKKKR</sequence>
<accession>A0AAN8PUY5</accession>
<keyword evidence="2 4" id="KW-0547">Nucleotide-binding</keyword>
<evidence type="ECO:0000256" key="3">
    <source>
        <dbReference type="ARBA" id="ARBA00022840"/>
    </source>
</evidence>
<dbReference type="SUPFAM" id="SSF56112">
    <property type="entry name" value="Protein kinase-like (PK-like)"/>
    <property type="match status" value="1"/>
</dbReference>
<feature type="compositionally biased region" description="Polar residues" evidence="5">
    <location>
        <begin position="499"/>
        <end position="508"/>
    </location>
</feature>
<feature type="binding site" evidence="4">
    <location>
        <position position="132"/>
    </location>
    <ligand>
        <name>ATP</name>
        <dbReference type="ChEBI" id="CHEBI:30616"/>
    </ligand>
</feature>
<feature type="domain" description="Protein kinase" evidence="6">
    <location>
        <begin position="98"/>
        <end position="393"/>
    </location>
</feature>
<evidence type="ECO:0000256" key="5">
    <source>
        <dbReference type="SAM" id="MobiDB-lite"/>
    </source>
</evidence>
<dbReference type="SMART" id="SM00220">
    <property type="entry name" value="S_TKc"/>
    <property type="match status" value="1"/>
</dbReference>
<dbReference type="Pfam" id="PF00069">
    <property type="entry name" value="Pkinase"/>
    <property type="match status" value="1"/>
</dbReference>
<feature type="compositionally biased region" description="Acidic residues" evidence="5">
    <location>
        <begin position="545"/>
        <end position="575"/>
    </location>
</feature>
<dbReference type="Gene3D" id="1.10.510.10">
    <property type="entry name" value="Transferase(Phosphotransferase) domain 1"/>
    <property type="match status" value="1"/>
</dbReference>
<gene>
    <name evidence="7" type="ORF">SNE40_010657</name>
</gene>
<dbReference type="GO" id="GO:0005524">
    <property type="term" value="F:ATP binding"/>
    <property type="evidence" value="ECO:0007669"/>
    <property type="project" value="UniProtKB-UniRule"/>
</dbReference>
<dbReference type="Proteomes" id="UP001347796">
    <property type="component" value="Unassembled WGS sequence"/>
</dbReference>
<proteinExistence type="predicted"/>
<keyword evidence="8" id="KW-1185">Reference proteome</keyword>
<feature type="compositionally biased region" description="Basic residues" evidence="5">
    <location>
        <begin position="608"/>
        <end position="618"/>
    </location>
</feature>
<dbReference type="GO" id="GO:0004674">
    <property type="term" value="F:protein serine/threonine kinase activity"/>
    <property type="evidence" value="ECO:0007669"/>
    <property type="project" value="UniProtKB-EC"/>
</dbReference>